<reference evidence="5" key="2">
    <citation type="submission" date="2018-05" db="EMBL/GenBank/DDBJ databases">
        <title>OgluRS3 (Oryza glumaepatula Reference Sequence Version 3).</title>
        <authorList>
            <person name="Zhang J."/>
            <person name="Kudrna D."/>
            <person name="Lee S."/>
            <person name="Talag J."/>
            <person name="Welchert J."/>
            <person name="Wing R.A."/>
        </authorList>
    </citation>
    <scope>NUCLEOTIDE SEQUENCE [LARGE SCALE GENOMIC DNA]</scope>
</reference>
<reference evidence="5" key="1">
    <citation type="submission" date="2015-04" db="UniProtKB">
        <authorList>
            <consortium name="EnsemblPlants"/>
        </authorList>
    </citation>
    <scope>IDENTIFICATION</scope>
</reference>
<evidence type="ECO:0000259" key="4">
    <source>
        <dbReference type="Pfam" id="PF03931"/>
    </source>
</evidence>
<dbReference type="HOGENOM" id="CLU_2149801_0_0_1"/>
<name>A0A0E0AFN1_9ORYZ</name>
<dbReference type="eggNOG" id="KOG1724">
    <property type="taxonomic scope" value="Eukaryota"/>
</dbReference>
<dbReference type="Gene3D" id="3.30.710.10">
    <property type="entry name" value="Potassium Channel Kv1.1, Chain A"/>
    <property type="match status" value="1"/>
</dbReference>
<dbReference type="SUPFAM" id="SSF54695">
    <property type="entry name" value="POZ domain"/>
    <property type="match status" value="1"/>
</dbReference>
<dbReference type="UniPathway" id="UPA00143"/>
<dbReference type="GO" id="GO:0009867">
    <property type="term" value="P:jasmonic acid mediated signaling pathway"/>
    <property type="evidence" value="ECO:0007669"/>
    <property type="project" value="UniProtKB-ARBA"/>
</dbReference>
<dbReference type="InterPro" id="IPR001232">
    <property type="entry name" value="SKP1-like"/>
</dbReference>
<evidence type="ECO:0000256" key="2">
    <source>
        <dbReference type="ARBA" id="ARBA00009993"/>
    </source>
</evidence>
<dbReference type="Proteomes" id="UP000026961">
    <property type="component" value="Chromosome 7"/>
</dbReference>
<evidence type="ECO:0000313" key="6">
    <source>
        <dbReference type="Proteomes" id="UP000026961"/>
    </source>
</evidence>
<comment type="pathway">
    <text evidence="1">Protein modification; protein ubiquitination.</text>
</comment>
<comment type="similarity">
    <text evidence="2">Belongs to the SKP1 family.</text>
</comment>
<dbReference type="Pfam" id="PF03931">
    <property type="entry name" value="Skp1_POZ"/>
    <property type="match status" value="1"/>
</dbReference>
<evidence type="ECO:0000256" key="3">
    <source>
        <dbReference type="ARBA" id="ARBA00022786"/>
    </source>
</evidence>
<sequence length="112" mass="12479">MAAPTAKTVILISADGKHFEVTEAVASQSQLLSNMIEDDCTDNGVRLPNVDSDILVGISQGSNFTRDYLVTNTVFSFLYCNTRTRIWNGHTRTEAFHQQMPFPFSVVHTLIN</sequence>
<dbReference type="Gramene" id="OGLUM07G02210.1">
    <property type="protein sequence ID" value="OGLUM07G02210.1"/>
    <property type="gene ID" value="OGLUM07G02210"/>
</dbReference>
<dbReference type="SMART" id="SM00512">
    <property type="entry name" value="Skp1"/>
    <property type="match status" value="1"/>
</dbReference>
<keyword evidence="3" id="KW-0833">Ubl conjugation pathway</keyword>
<dbReference type="InterPro" id="IPR011333">
    <property type="entry name" value="SKP1/BTB/POZ_sf"/>
</dbReference>
<evidence type="ECO:0000313" key="5">
    <source>
        <dbReference type="EnsemblPlants" id="OGLUM07G02210.1"/>
    </source>
</evidence>
<dbReference type="GO" id="GO:0006511">
    <property type="term" value="P:ubiquitin-dependent protein catabolic process"/>
    <property type="evidence" value="ECO:0007669"/>
    <property type="project" value="InterPro"/>
</dbReference>
<protein>
    <recommendedName>
        <fullName evidence="4">SKP1 component POZ domain-containing protein</fullName>
    </recommendedName>
</protein>
<dbReference type="PANTHER" id="PTHR11165">
    <property type="entry name" value="SKP1"/>
    <property type="match status" value="1"/>
</dbReference>
<dbReference type="AlphaFoldDB" id="A0A0E0AFN1"/>
<evidence type="ECO:0000256" key="1">
    <source>
        <dbReference type="ARBA" id="ARBA00004906"/>
    </source>
</evidence>
<accession>A0A0E0AFN1</accession>
<dbReference type="InterPro" id="IPR016897">
    <property type="entry name" value="SKP1"/>
</dbReference>
<proteinExistence type="inferred from homology"/>
<dbReference type="STRING" id="40148.A0A0E0AFN1"/>
<feature type="domain" description="SKP1 component POZ" evidence="4">
    <location>
        <begin position="8"/>
        <end position="56"/>
    </location>
</feature>
<dbReference type="EnsemblPlants" id="OGLUM07G02210.1">
    <property type="protein sequence ID" value="OGLUM07G02210.1"/>
    <property type="gene ID" value="OGLUM07G02210"/>
</dbReference>
<dbReference type="GO" id="GO:0016567">
    <property type="term" value="P:protein ubiquitination"/>
    <property type="evidence" value="ECO:0007669"/>
    <property type="project" value="UniProtKB-UniPathway"/>
</dbReference>
<keyword evidence="6" id="KW-1185">Reference proteome</keyword>
<dbReference type="InterPro" id="IPR016073">
    <property type="entry name" value="Skp1_comp_POZ"/>
</dbReference>
<organism evidence="5">
    <name type="scientific">Oryza glumipatula</name>
    <dbReference type="NCBI Taxonomy" id="40148"/>
    <lineage>
        <taxon>Eukaryota</taxon>
        <taxon>Viridiplantae</taxon>
        <taxon>Streptophyta</taxon>
        <taxon>Embryophyta</taxon>
        <taxon>Tracheophyta</taxon>
        <taxon>Spermatophyta</taxon>
        <taxon>Magnoliopsida</taxon>
        <taxon>Liliopsida</taxon>
        <taxon>Poales</taxon>
        <taxon>Poaceae</taxon>
        <taxon>BOP clade</taxon>
        <taxon>Oryzoideae</taxon>
        <taxon>Oryzeae</taxon>
        <taxon>Oryzinae</taxon>
        <taxon>Oryza</taxon>
    </lineage>
</organism>